<accession>A0A3M3YUC1</accession>
<dbReference type="Proteomes" id="UP000279372">
    <property type="component" value="Unassembled WGS sequence"/>
</dbReference>
<dbReference type="AlphaFoldDB" id="A0A3M3YUC1"/>
<protein>
    <submittedName>
        <fullName evidence="1">Uncharacterized protein</fullName>
    </submittedName>
</protein>
<reference evidence="1 2" key="1">
    <citation type="submission" date="2018-08" db="EMBL/GenBank/DDBJ databases">
        <title>Recombination of ecologically and evolutionarily significant loci maintains genetic cohesion in the Pseudomonas syringae species complex.</title>
        <authorList>
            <person name="Dillon M."/>
            <person name="Thakur S."/>
            <person name="Almeida R.N.D."/>
            <person name="Weir B.S."/>
            <person name="Guttman D.S."/>
        </authorList>
    </citation>
    <scope>NUCLEOTIDE SEQUENCE [LARGE SCALE GENOMIC DNA]</scope>
    <source>
        <strain evidence="1 2">ICMP 8902</strain>
    </source>
</reference>
<sequence length="65" mass="7042">MDLPPLTTEDIGESVDLIVPPTLIMEGGGEQQVDVTYCIIDRVGNNSLWAPARVINVQPLGELTH</sequence>
<gene>
    <name evidence="1" type="ORF">ALQ33_200137</name>
</gene>
<organism evidence="1 2">
    <name type="scientific">Pseudomonas syringae pv. philadelphi</name>
    <dbReference type="NCBI Taxonomy" id="251706"/>
    <lineage>
        <taxon>Bacteria</taxon>
        <taxon>Pseudomonadati</taxon>
        <taxon>Pseudomonadota</taxon>
        <taxon>Gammaproteobacteria</taxon>
        <taxon>Pseudomonadales</taxon>
        <taxon>Pseudomonadaceae</taxon>
        <taxon>Pseudomonas</taxon>
    </lineage>
</organism>
<dbReference type="EMBL" id="RBQB01000224">
    <property type="protein sequence ID" value="RMO86112.1"/>
    <property type="molecule type" value="Genomic_DNA"/>
</dbReference>
<comment type="caution">
    <text evidence="1">The sequence shown here is derived from an EMBL/GenBank/DDBJ whole genome shotgun (WGS) entry which is preliminary data.</text>
</comment>
<evidence type="ECO:0000313" key="2">
    <source>
        <dbReference type="Proteomes" id="UP000279372"/>
    </source>
</evidence>
<evidence type="ECO:0000313" key="1">
    <source>
        <dbReference type="EMBL" id="RMO86112.1"/>
    </source>
</evidence>
<name>A0A3M3YUC1_9PSED</name>
<proteinExistence type="predicted"/>